<evidence type="ECO:0000256" key="1">
    <source>
        <dbReference type="ARBA" id="ARBA00022485"/>
    </source>
</evidence>
<organism evidence="6 7">
    <name type="scientific">Ancylobacter oerskovii</name>
    <dbReference type="NCBI Taxonomy" id="459519"/>
    <lineage>
        <taxon>Bacteria</taxon>
        <taxon>Pseudomonadati</taxon>
        <taxon>Pseudomonadota</taxon>
        <taxon>Alphaproteobacteria</taxon>
        <taxon>Hyphomicrobiales</taxon>
        <taxon>Xanthobacteraceae</taxon>
        <taxon>Ancylobacter</taxon>
    </lineage>
</organism>
<evidence type="ECO:0000256" key="2">
    <source>
        <dbReference type="ARBA" id="ARBA00022723"/>
    </source>
</evidence>
<dbReference type="PANTHER" id="PTHR43687">
    <property type="entry name" value="ADENYLYLSULFATE REDUCTASE, BETA SUBUNIT"/>
    <property type="match status" value="1"/>
</dbReference>
<keyword evidence="3" id="KW-0408">Iron</keyword>
<dbReference type="EMBL" id="JBHUHD010000001">
    <property type="protein sequence ID" value="MFD2141669.1"/>
    <property type="molecule type" value="Genomic_DNA"/>
</dbReference>
<feature type="domain" description="4Fe-4S ferredoxin-type" evidence="5">
    <location>
        <begin position="1"/>
        <end position="30"/>
    </location>
</feature>
<dbReference type="InterPro" id="IPR017900">
    <property type="entry name" value="4Fe4S_Fe_S_CS"/>
</dbReference>
<reference evidence="7" key="1">
    <citation type="journal article" date="2019" name="Int. J. Syst. Evol. Microbiol.">
        <title>The Global Catalogue of Microorganisms (GCM) 10K type strain sequencing project: providing services to taxonomists for standard genome sequencing and annotation.</title>
        <authorList>
            <consortium name="The Broad Institute Genomics Platform"/>
            <consortium name="The Broad Institute Genome Sequencing Center for Infectious Disease"/>
            <person name="Wu L."/>
            <person name="Ma J."/>
        </authorList>
    </citation>
    <scope>NUCLEOTIDE SEQUENCE [LARGE SCALE GENOMIC DNA]</scope>
    <source>
        <strain evidence="7">CCM 7435</strain>
    </source>
</reference>
<proteinExistence type="predicted"/>
<dbReference type="PROSITE" id="PS00198">
    <property type="entry name" value="4FE4S_FER_1"/>
    <property type="match status" value="2"/>
</dbReference>
<dbReference type="InterPro" id="IPR050572">
    <property type="entry name" value="Fe-S_Ferredoxin"/>
</dbReference>
<keyword evidence="7" id="KW-1185">Reference proteome</keyword>
<evidence type="ECO:0000256" key="4">
    <source>
        <dbReference type="ARBA" id="ARBA00023014"/>
    </source>
</evidence>
<accession>A0ABW4YZH5</accession>
<dbReference type="InterPro" id="IPR017896">
    <property type="entry name" value="4Fe4S_Fe-S-bd"/>
</dbReference>
<feature type="domain" description="4Fe-4S ferredoxin-type" evidence="5">
    <location>
        <begin position="35"/>
        <end position="65"/>
    </location>
</feature>
<keyword evidence="2" id="KW-0479">Metal-binding</keyword>
<dbReference type="Pfam" id="PF12838">
    <property type="entry name" value="Fer4_7"/>
    <property type="match status" value="1"/>
</dbReference>
<dbReference type="RefSeq" id="WP_213352651.1">
    <property type="nucleotide sequence ID" value="NZ_JAHBGB010000027.1"/>
</dbReference>
<comment type="caution">
    <text evidence="6">The sequence shown here is derived from an EMBL/GenBank/DDBJ whole genome shotgun (WGS) entry which is preliminary data.</text>
</comment>
<protein>
    <submittedName>
        <fullName evidence="6">4Fe-4S binding protein</fullName>
    </submittedName>
</protein>
<dbReference type="Gene3D" id="3.30.70.20">
    <property type="match status" value="1"/>
</dbReference>
<evidence type="ECO:0000313" key="6">
    <source>
        <dbReference type="EMBL" id="MFD2141669.1"/>
    </source>
</evidence>
<sequence>MIELVSAERCTGCNICVSVCPTNVFDAAPKGVAGGLPAIARGQDCQTCFMCELYCPEDALYVAPEADQPVLVDEPTLVRAGLMGGYRAAIGWTRDTAARRRIDSTFRLIKGF</sequence>
<dbReference type="PANTHER" id="PTHR43687:SF4">
    <property type="entry name" value="BLR5484 PROTEIN"/>
    <property type="match status" value="1"/>
</dbReference>
<evidence type="ECO:0000259" key="5">
    <source>
        <dbReference type="PROSITE" id="PS51379"/>
    </source>
</evidence>
<dbReference type="Proteomes" id="UP001597299">
    <property type="component" value="Unassembled WGS sequence"/>
</dbReference>
<keyword evidence="4" id="KW-0411">Iron-sulfur</keyword>
<evidence type="ECO:0000313" key="7">
    <source>
        <dbReference type="Proteomes" id="UP001597299"/>
    </source>
</evidence>
<evidence type="ECO:0000256" key="3">
    <source>
        <dbReference type="ARBA" id="ARBA00023004"/>
    </source>
</evidence>
<gene>
    <name evidence="6" type="ORF">ACFSNC_14750</name>
</gene>
<keyword evidence="1" id="KW-0004">4Fe-4S</keyword>
<name>A0ABW4YZH5_9HYPH</name>
<dbReference type="PROSITE" id="PS51379">
    <property type="entry name" value="4FE4S_FER_2"/>
    <property type="match status" value="2"/>
</dbReference>
<dbReference type="SUPFAM" id="SSF54862">
    <property type="entry name" value="4Fe-4S ferredoxins"/>
    <property type="match status" value="1"/>
</dbReference>